<organism evidence="1 2">
    <name type="scientific">Gregarina niphandrodes</name>
    <name type="common">Septate eugregarine</name>
    <dbReference type="NCBI Taxonomy" id="110365"/>
    <lineage>
        <taxon>Eukaryota</taxon>
        <taxon>Sar</taxon>
        <taxon>Alveolata</taxon>
        <taxon>Apicomplexa</taxon>
        <taxon>Conoidasida</taxon>
        <taxon>Gregarinasina</taxon>
        <taxon>Eugregarinorida</taxon>
        <taxon>Gregarinidae</taxon>
        <taxon>Gregarina</taxon>
    </lineage>
</organism>
<dbReference type="OrthoDB" id="7315458at2759"/>
<dbReference type="GeneID" id="22914254"/>
<reference evidence="1" key="1">
    <citation type="submission" date="2013-12" db="EMBL/GenBank/DDBJ databases">
        <authorList>
            <person name="Omoto C.K."/>
            <person name="Sibley D."/>
            <person name="Venepally P."/>
            <person name="Hadjithomas M."/>
            <person name="Karamycheva S."/>
            <person name="Brunk B."/>
            <person name="Roos D."/>
            <person name="Caler E."/>
            <person name="Lorenzi H."/>
        </authorList>
    </citation>
    <scope>NUCLEOTIDE SEQUENCE</scope>
</reference>
<proteinExistence type="predicted"/>
<dbReference type="Proteomes" id="UP000019763">
    <property type="component" value="Unassembled WGS sequence"/>
</dbReference>
<gene>
    <name evidence="1" type="ORF">GNI_120250</name>
</gene>
<evidence type="ECO:0000313" key="2">
    <source>
        <dbReference type="Proteomes" id="UP000019763"/>
    </source>
</evidence>
<sequence>MQTLNSTQTVKYTETPYSTQTVNSTQTVDSTQTVKCTETPYSTQTVNSTQTPYSRETVNSTQTANSREAVTSTTLTPLDVEGIVTKSNVFTDAVETVLEELSPNGSGEETDETFNEVLPVGKMVKFAELNKPGMFVDDVSQRDLQSFRAPYAKCLAMDFNPETSDVIVSGPGYDPYLNYDLCGSGSNGTLMCRDLGVRNAQCFNFVSGIEDDPNGLYQLWDMIDRVFSPNGDEDCVIRCDNASIIGDKLVKAAEQRKSMRRMTGPGDARTPEGLERFKQVIKQMFPPDTIAKSKNDLSHIWFKIPCGNGTWTPGEQYPDCKCPKLIVTCGMERRWGDKLDLSFAADNTTTQEVFTDGARAMTHLPHSQVKRCDYQCLSRVFSDV</sequence>
<comment type="caution">
    <text evidence="1">The sequence shown here is derived from an EMBL/GenBank/DDBJ whole genome shotgun (WGS) entry which is preliminary data.</text>
</comment>
<name>A0A023B315_GRENI</name>
<protein>
    <submittedName>
        <fullName evidence="1">Uncharacterized protein</fullName>
    </submittedName>
</protein>
<dbReference type="EMBL" id="AFNH02000895">
    <property type="protein sequence ID" value="EZG54627.1"/>
    <property type="molecule type" value="Genomic_DNA"/>
</dbReference>
<evidence type="ECO:0000313" key="1">
    <source>
        <dbReference type="EMBL" id="EZG54627.1"/>
    </source>
</evidence>
<dbReference type="AlphaFoldDB" id="A0A023B315"/>
<accession>A0A023B315</accession>
<dbReference type="RefSeq" id="XP_011131833.1">
    <property type="nucleotide sequence ID" value="XM_011133531.1"/>
</dbReference>
<dbReference type="VEuPathDB" id="CryptoDB:GNI_120250"/>
<keyword evidence="2" id="KW-1185">Reference proteome</keyword>